<dbReference type="KEGG" id="rht:NT26_3708"/>
<gene>
    <name evidence="1" type="ORF">NT26_3708</name>
</gene>
<protein>
    <submittedName>
        <fullName evidence="1">Uncharacterized protein</fullName>
    </submittedName>
</protein>
<evidence type="ECO:0000313" key="1">
    <source>
        <dbReference type="EMBL" id="CCF21430.1"/>
    </source>
</evidence>
<dbReference type="Proteomes" id="UP000010792">
    <property type="component" value="Chromosome"/>
</dbReference>
<proteinExistence type="predicted"/>
<name>L0NK19_9HYPH</name>
<organism evidence="1 2">
    <name type="scientific">Pseudorhizobium banfieldiae</name>
    <dbReference type="NCBI Taxonomy" id="1125847"/>
    <lineage>
        <taxon>Bacteria</taxon>
        <taxon>Pseudomonadati</taxon>
        <taxon>Pseudomonadota</taxon>
        <taxon>Alphaproteobacteria</taxon>
        <taxon>Hyphomicrobiales</taxon>
        <taxon>Rhizobiaceae</taxon>
        <taxon>Rhizobium/Agrobacterium group</taxon>
        <taxon>Pseudorhizobium</taxon>
    </lineage>
</organism>
<accession>L0NK19</accession>
<sequence>MRGDRQVPGFCHGRNFARFREAATPGYVEHDNARGSRFQVIAEAPAGRQRLGCRNRRRRDFGIALQARQAVHLDWVFMPEGLVWLERLGDLHRRQELPHGVKLHHDVDLIADSLADLFERLEGELQVRHRDILAARLFCGCIEGPDLHRGYAVREQRFRQLVGAVQEAVQVVVGGASGEAVVCGRLACILLDVFSAGAGVVGADLFAAEATEQLGDRLVRHLAEDIPKCDVKGRIPSDLCAGRPEAEIAHQFVRQEIDLQRVAADDAWRDVFVHIAFHRLRAEECLPEPGDAFVGVDEDPEEIAALGDAHGFEPGDLHNDFLLSDKARAQQGLDTLVEVLIHQARCCCGFSGSDCVGNRNVEFAHRLPLIVARATFPAYRPRLSGDAAEGADDQGEQRVAGGVGDGKMQGNVVLHHLSRIVTILEHRAGMGRDRPCLRIRPAQGCQGRGTGFYGSACIVDLLDIDLIRYHAVLDRERECVVIQLRYGRALAGAKLDKMERSQGSQGFTNHRARYLKFFRQGAFGREAITWFQISITNKPGDRRDRAVDIVAPDLTLRFKHVLHSSETCMIGLRASPRFDKQNLVLRPYMADAES</sequence>
<keyword evidence="2" id="KW-1185">Reference proteome</keyword>
<dbReference type="AlphaFoldDB" id="L0NK19"/>
<reference evidence="1 2" key="1">
    <citation type="journal article" date="2013" name="Genome Biol. Evol.">
        <title>Life in an arsenic-containing gold mine: genome and physiology of the autotrophic arsenite-oxidizing bacterium rhizobium sp. NT-26.</title>
        <authorList>
            <person name="Andres J."/>
            <person name="Arsene-Ploetze F."/>
            <person name="Barbe V."/>
            <person name="Brochier-Armanet C."/>
            <person name="Cleiss-Arnold J."/>
            <person name="Coppee J.Y."/>
            <person name="Dillies M.A."/>
            <person name="Geist"/>
            <person name="L"/>
            <person name="Joublin A."/>
            <person name="Koechler S."/>
            <person name="Lassalle F."/>
            <person name="Marchal M."/>
            <person name="Medigue C."/>
            <person name="Muller D."/>
            <person name="Nesme X."/>
            <person name="Plewniak F."/>
            <person name="Proux C."/>
            <person name="Ramirez-Bahena M.H."/>
            <person name="Schenowitz C."/>
            <person name="Sismeiro O."/>
            <person name="Vallenet D."/>
            <person name="Santini J.M."/>
            <person name="Bertin P.N."/>
        </authorList>
    </citation>
    <scope>NUCLEOTIDE SEQUENCE [LARGE SCALE GENOMIC DNA]</scope>
    <source>
        <strain evidence="1 2">NT-26</strain>
    </source>
</reference>
<evidence type="ECO:0000313" key="2">
    <source>
        <dbReference type="Proteomes" id="UP000010792"/>
    </source>
</evidence>
<dbReference type="EMBL" id="FO082820">
    <property type="protein sequence ID" value="CCF21430.1"/>
    <property type="molecule type" value="Genomic_DNA"/>
</dbReference>